<evidence type="ECO:0000313" key="3">
    <source>
        <dbReference type="Proteomes" id="UP001196509"/>
    </source>
</evidence>
<evidence type="ECO:0000313" key="2">
    <source>
        <dbReference type="EMBL" id="MBW8639557.1"/>
    </source>
</evidence>
<protein>
    <submittedName>
        <fullName evidence="2">GNAT family N-acetyltransferase</fullName>
        <ecNumber evidence="2">2.3.1.-</ecNumber>
    </submittedName>
</protein>
<organism evidence="2 3">
    <name type="scientific">Flavimaribacter sediminis</name>
    <dbReference type="NCBI Taxonomy" id="2865987"/>
    <lineage>
        <taxon>Bacteria</taxon>
        <taxon>Pseudomonadati</taxon>
        <taxon>Pseudomonadota</taxon>
        <taxon>Alphaproteobacteria</taxon>
        <taxon>Hyphomicrobiales</taxon>
        <taxon>Rhizobiaceae</taxon>
        <taxon>Flavimaribacter</taxon>
    </lineage>
</organism>
<proteinExistence type="predicted"/>
<dbReference type="InterPro" id="IPR016181">
    <property type="entry name" value="Acyl_CoA_acyltransferase"/>
</dbReference>
<evidence type="ECO:0000259" key="1">
    <source>
        <dbReference type="Pfam" id="PF13480"/>
    </source>
</evidence>
<sequence>MTMRLTLEIIRSQQALEALRPEWDALHARCDAKAFFNDHRAVMLNWARHREARSNSLHIVTMRQSGELVFAAPMIQQRDRIGTSTLKWLTSLTPLYDDVLIAPEADVDVIAGQFARHVRSIPFARKLKASIVREDSSLNAILSGMGPVDSSEHPALEADLTGYADRDAYFASKPAKSRKRFRLYFNRLSQIGETKFNLIGADSDLKPEISWIFDVKRDWALERSGDKGWISQPETEQWFQSFSEELTQKSKVLTLTCGDKRVVSALFFIHQDTLFGSKIAYDPEFSHASPGLLLMVELCRVAIDLGMRRVDIMTGDSSWKRRFATFSVPINSYRLSLDPWRLHGKKWV</sequence>
<dbReference type="EMBL" id="JAICBX010000004">
    <property type="protein sequence ID" value="MBW8639557.1"/>
    <property type="molecule type" value="Genomic_DNA"/>
</dbReference>
<gene>
    <name evidence="2" type="ORF">K1W69_20360</name>
</gene>
<keyword evidence="2" id="KW-0808">Transferase</keyword>
<feature type="domain" description="BioF2-like acetyltransferase" evidence="1">
    <location>
        <begin position="176"/>
        <end position="321"/>
    </location>
</feature>
<name>A0AAE2ZTW6_9HYPH</name>
<dbReference type="GO" id="GO:0016746">
    <property type="term" value="F:acyltransferase activity"/>
    <property type="evidence" value="ECO:0007669"/>
    <property type="project" value="UniProtKB-KW"/>
</dbReference>
<accession>A0AAE2ZTW6</accession>
<dbReference type="Gene3D" id="3.40.630.30">
    <property type="match status" value="1"/>
</dbReference>
<dbReference type="InterPro" id="IPR038740">
    <property type="entry name" value="BioF2-like_GNAT_dom"/>
</dbReference>
<dbReference type="EC" id="2.3.1.-" evidence="2"/>
<dbReference type="AlphaFoldDB" id="A0AAE2ZTW6"/>
<dbReference type="Proteomes" id="UP001196509">
    <property type="component" value="Unassembled WGS sequence"/>
</dbReference>
<reference evidence="2" key="1">
    <citation type="submission" date="2021-08" db="EMBL/GenBank/DDBJ databases">
        <title>Hoeflea bacterium WL0058 sp. nov., isolated from the sediment.</title>
        <authorList>
            <person name="Wang L."/>
            <person name="Zhang D."/>
        </authorList>
    </citation>
    <scope>NUCLEOTIDE SEQUENCE</scope>
    <source>
        <strain evidence="2">WL0058</strain>
    </source>
</reference>
<dbReference type="SUPFAM" id="SSF55729">
    <property type="entry name" value="Acyl-CoA N-acyltransferases (Nat)"/>
    <property type="match status" value="1"/>
</dbReference>
<keyword evidence="2" id="KW-0012">Acyltransferase</keyword>
<keyword evidence="3" id="KW-1185">Reference proteome</keyword>
<comment type="caution">
    <text evidence="2">The sequence shown here is derived from an EMBL/GenBank/DDBJ whole genome shotgun (WGS) entry which is preliminary data.</text>
</comment>
<dbReference type="Pfam" id="PF13480">
    <property type="entry name" value="Acetyltransf_6"/>
    <property type="match status" value="1"/>
</dbReference>